<keyword evidence="7 12" id="KW-0256">Endoplasmic reticulum</keyword>
<dbReference type="EC" id="3.4.21.89" evidence="4 12"/>
<dbReference type="PANTHER" id="PTHR10806">
    <property type="entry name" value="SIGNAL PEPTIDASE COMPLEX CATALYTIC SUBUNIT SEC11"/>
    <property type="match status" value="1"/>
</dbReference>
<keyword evidence="8" id="KW-0735">Signal-anchor</keyword>
<evidence type="ECO:0000313" key="14">
    <source>
        <dbReference type="Proteomes" id="UP000813385"/>
    </source>
</evidence>
<keyword evidence="6" id="KW-0812">Transmembrane</keyword>
<name>A0A8K0X163_9PEZI</name>
<organism evidence="13 14">
    <name type="scientific">Plectosphaerella cucumerina</name>
    <dbReference type="NCBI Taxonomy" id="40658"/>
    <lineage>
        <taxon>Eukaryota</taxon>
        <taxon>Fungi</taxon>
        <taxon>Dikarya</taxon>
        <taxon>Ascomycota</taxon>
        <taxon>Pezizomycotina</taxon>
        <taxon>Sordariomycetes</taxon>
        <taxon>Hypocreomycetidae</taxon>
        <taxon>Glomerellales</taxon>
        <taxon>Plectosphaerellaceae</taxon>
        <taxon>Plectosphaerella</taxon>
    </lineage>
</organism>
<accession>A0A8K0X163</accession>
<evidence type="ECO:0000256" key="9">
    <source>
        <dbReference type="ARBA" id="ARBA00022989"/>
    </source>
</evidence>
<keyword evidence="10" id="KW-0472">Membrane</keyword>
<comment type="subcellular location">
    <subcellularLocation>
        <location evidence="2">Endoplasmic reticulum membrane</location>
        <topology evidence="2">Single-pass type II membrane protein</topology>
    </subcellularLocation>
</comment>
<dbReference type="GO" id="GO:0006465">
    <property type="term" value="P:signal peptide processing"/>
    <property type="evidence" value="ECO:0007669"/>
    <property type="project" value="UniProtKB-UniRule"/>
</dbReference>
<keyword evidence="12" id="KW-0378">Hydrolase</keyword>
<dbReference type="SUPFAM" id="SSF51306">
    <property type="entry name" value="LexA/Signal peptidase"/>
    <property type="match status" value="1"/>
</dbReference>
<sequence length="178" mass="19820">MRGSLVSALPGFQVASALYMAWCLARLAVNTPYPAMVVLTESMVPAFHPGDVIFLWNRTELIQIGDIPVIWFEADPLPMVHRALSIAHGEEGHQLIRTKGDNNDVDDVSLYPPGQKFVYRRQIIGLVRGYLPFVGLFTIHVGKVQWLREIILMGLLASIMLGKGKARPAGIRAHRSEH</sequence>
<evidence type="ECO:0000256" key="6">
    <source>
        <dbReference type="ARBA" id="ARBA00022692"/>
    </source>
</evidence>
<dbReference type="InterPro" id="IPR001733">
    <property type="entry name" value="Peptidase_S26B"/>
</dbReference>
<evidence type="ECO:0000313" key="13">
    <source>
        <dbReference type="EMBL" id="KAH7353916.1"/>
    </source>
</evidence>
<dbReference type="PANTHER" id="PTHR10806:SF6">
    <property type="entry name" value="SIGNAL PEPTIDASE COMPLEX CATALYTIC SUBUNIT SEC11"/>
    <property type="match status" value="1"/>
</dbReference>
<dbReference type="EMBL" id="JAGPXD010000005">
    <property type="protein sequence ID" value="KAH7353916.1"/>
    <property type="molecule type" value="Genomic_DNA"/>
</dbReference>
<evidence type="ECO:0000256" key="11">
    <source>
        <dbReference type="ARBA" id="ARBA00045533"/>
    </source>
</evidence>
<comment type="catalytic activity">
    <reaction evidence="1 12">
        <text>Cleavage of hydrophobic, N-terminal signal or leader sequences from secreted and periplasmic proteins.</text>
        <dbReference type="EC" id="3.4.21.89"/>
    </reaction>
</comment>
<reference evidence="13" key="1">
    <citation type="journal article" date="2021" name="Nat. Commun.">
        <title>Genetic determinants of endophytism in the Arabidopsis root mycobiome.</title>
        <authorList>
            <person name="Mesny F."/>
            <person name="Miyauchi S."/>
            <person name="Thiergart T."/>
            <person name="Pickel B."/>
            <person name="Atanasova L."/>
            <person name="Karlsson M."/>
            <person name="Huettel B."/>
            <person name="Barry K.W."/>
            <person name="Haridas S."/>
            <person name="Chen C."/>
            <person name="Bauer D."/>
            <person name="Andreopoulos W."/>
            <person name="Pangilinan J."/>
            <person name="LaButti K."/>
            <person name="Riley R."/>
            <person name="Lipzen A."/>
            <person name="Clum A."/>
            <person name="Drula E."/>
            <person name="Henrissat B."/>
            <person name="Kohler A."/>
            <person name="Grigoriev I.V."/>
            <person name="Martin F.M."/>
            <person name="Hacquard S."/>
        </authorList>
    </citation>
    <scope>NUCLEOTIDE SEQUENCE</scope>
    <source>
        <strain evidence="13">MPI-CAGE-AT-0016</strain>
    </source>
</reference>
<dbReference type="CDD" id="cd06462">
    <property type="entry name" value="Peptidase_S24_S26"/>
    <property type="match status" value="1"/>
</dbReference>
<evidence type="ECO:0000256" key="5">
    <source>
        <dbReference type="ARBA" id="ARBA00019685"/>
    </source>
</evidence>
<evidence type="ECO:0000256" key="7">
    <source>
        <dbReference type="ARBA" id="ARBA00022824"/>
    </source>
</evidence>
<evidence type="ECO:0000256" key="4">
    <source>
        <dbReference type="ARBA" id="ARBA00013208"/>
    </source>
</evidence>
<dbReference type="NCBIfam" id="TIGR02228">
    <property type="entry name" value="sigpep_I_arch"/>
    <property type="match status" value="1"/>
</dbReference>
<keyword evidence="9" id="KW-1133">Transmembrane helix</keyword>
<dbReference type="InterPro" id="IPR036286">
    <property type="entry name" value="LexA/Signal_pep-like_sf"/>
</dbReference>
<dbReference type="OrthoDB" id="1077582at2759"/>
<keyword evidence="14" id="KW-1185">Reference proteome</keyword>
<dbReference type="PRINTS" id="PR00728">
    <property type="entry name" value="SIGNALPTASE"/>
</dbReference>
<dbReference type="AlphaFoldDB" id="A0A8K0X163"/>
<dbReference type="GO" id="GO:0005787">
    <property type="term" value="C:signal peptidase complex"/>
    <property type="evidence" value="ECO:0007669"/>
    <property type="project" value="TreeGrafter"/>
</dbReference>
<evidence type="ECO:0000256" key="2">
    <source>
        <dbReference type="ARBA" id="ARBA00004648"/>
    </source>
</evidence>
<evidence type="ECO:0000256" key="1">
    <source>
        <dbReference type="ARBA" id="ARBA00000677"/>
    </source>
</evidence>
<keyword evidence="12" id="KW-0645">Protease</keyword>
<evidence type="ECO:0000256" key="10">
    <source>
        <dbReference type="ARBA" id="ARBA00023136"/>
    </source>
</evidence>
<dbReference type="GO" id="GO:0009003">
    <property type="term" value="F:signal peptidase activity"/>
    <property type="evidence" value="ECO:0007669"/>
    <property type="project" value="UniProtKB-EC"/>
</dbReference>
<evidence type="ECO:0000256" key="8">
    <source>
        <dbReference type="ARBA" id="ARBA00022968"/>
    </source>
</evidence>
<gene>
    <name evidence="13" type="ORF">B0T11DRAFT_230830</name>
</gene>
<comment type="similarity">
    <text evidence="3 12">Belongs to the peptidase S26B family.</text>
</comment>
<evidence type="ECO:0000256" key="12">
    <source>
        <dbReference type="RuleBase" id="RU362047"/>
    </source>
</evidence>
<comment type="caution">
    <text evidence="13">The sequence shown here is derived from an EMBL/GenBank/DDBJ whole genome shotgun (WGS) entry which is preliminary data.</text>
</comment>
<comment type="function">
    <text evidence="11">Catalytic component of the signal peptidase complex (SPC) which catalyzes the cleavage of N-terminal signal sequences from nascent proteins as they are translocated into the lumen of the endoplasmic reticulum. Specifically cleaves N-terminal signal peptides that contain a hydrophobic alpha-helix (h-region) shorter than 18-20 amino acids.</text>
</comment>
<evidence type="ECO:0000256" key="3">
    <source>
        <dbReference type="ARBA" id="ARBA00011035"/>
    </source>
</evidence>
<dbReference type="Proteomes" id="UP000813385">
    <property type="component" value="Unassembled WGS sequence"/>
</dbReference>
<comment type="subunit">
    <text evidence="12">Component of the signal peptidase complex.</text>
</comment>
<proteinExistence type="inferred from homology"/>
<protein>
    <recommendedName>
        <fullName evidence="5 12">Signal peptidase complex catalytic subunit SEC11</fullName>
        <ecNumber evidence="4 12">3.4.21.89</ecNumber>
    </recommendedName>
</protein>